<keyword evidence="3" id="KW-1185">Reference proteome</keyword>
<protein>
    <submittedName>
        <fullName evidence="2">Uncharacterized protein</fullName>
    </submittedName>
</protein>
<gene>
    <name evidence="2" type="ORF">GA0070623_0467</name>
</gene>
<organism evidence="2 3">
    <name type="scientific">Micromonospora rifamycinica</name>
    <dbReference type="NCBI Taxonomy" id="291594"/>
    <lineage>
        <taxon>Bacteria</taxon>
        <taxon>Bacillati</taxon>
        <taxon>Actinomycetota</taxon>
        <taxon>Actinomycetes</taxon>
        <taxon>Micromonosporales</taxon>
        <taxon>Micromonosporaceae</taxon>
        <taxon>Micromonospora</taxon>
    </lineage>
</organism>
<name>A0A109ILZ7_9ACTN</name>
<accession>A0A109ILZ7</accession>
<sequence>MMTMWLVLGVAALVTVGTVGWVAWRDRARATGAGDRAAGQEAQARQQRYEAERHLAQGGTIQRGRPHH</sequence>
<feature type="region of interest" description="Disordered" evidence="1">
    <location>
        <begin position="31"/>
        <end position="68"/>
    </location>
</feature>
<reference evidence="3" key="1">
    <citation type="submission" date="2016-06" db="EMBL/GenBank/DDBJ databases">
        <authorList>
            <person name="Varghese N."/>
            <person name="Submissions Spin"/>
        </authorList>
    </citation>
    <scope>NUCLEOTIDE SEQUENCE [LARGE SCALE GENOMIC DNA]</scope>
    <source>
        <strain evidence="3">DSM 44983</strain>
    </source>
</reference>
<dbReference type="AlphaFoldDB" id="A0A109ILZ7"/>
<evidence type="ECO:0000313" key="2">
    <source>
        <dbReference type="EMBL" id="SCG38679.1"/>
    </source>
</evidence>
<evidence type="ECO:0000256" key="1">
    <source>
        <dbReference type="SAM" id="MobiDB-lite"/>
    </source>
</evidence>
<evidence type="ECO:0000313" key="3">
    <source>
        <dbReference type="Proteomes" id="UP000198226"/>
    </source>
</evidence>
<dbReference type="EMBL" id="LT607752">
    <property type="protein sequence ID" value="SCG38679.1"/>
    <property type="molecule type" value="Genomic_DNA"/>
</dbReference>
<feature type="compositionally biased region" description="Low complexity" evidence="1">
    <location>
        <begin position="31"/>
        <end position="46"/>
    </location>
</feature>
<proteinExistence type="predicted"/>
<dbReference type="RefSeq" id="WP_067305692.1">
    <property type="nucleotide sequence ID" value="NZ_LRMV01000034.1"/>
</dbReference>
<dbReference type="Proteomes" id="UP000198226">
    <property type="component" value="Chromosome I"/>
</dbReference>